<reference evidence="2 3" key="1">
    <citation type="submission" date="2020-07" db="EMBL/GenBank/DDBJ databases">
        <title>Sequencing the genomes of 1000 actinobacteria strains.</title>
        <authorList>
            <person name="Klenk H.-P."/>
        </authorList>
    </citation>
    <scope>NUCLEOTIDE SEQUENCE [LARGE SCALE GENOMIC DNA]</scope>
    <source>
        <strain evidence="2 3">DSM 45876</strain>
    </source>
</reference>
<evidence type="ECO:0000256" key="1">
    <source>
        <dbReference type="SAM" id="MobiDB-lite"/>
    </source>
</evidence>
<gene>
    <name evidence="2" type="ORF">HNR22_004265</name>
</gene>
<keyword evidence="3" id="KW-1185">Reference proteome</keyword>
<name>A0A7Y9X427_9ACTN</name>
<dbReference type="Proteomes" id="UP000523545">
    <property type="component" value="Unassembled WGS sequence"/>
</dbReference>
<dbReference type="RefSeq" id="WP_281374173.1">
    <property type="nucleotide sequence ID" value="NZ_JACCHK010000001.1"/>
</dbReference>
<dbReference type="EMBL" id="JACCHK010000001">
    <property type="protein sequence ID" value="NYH44538.1"/>
    <property type="molecule type" value="Genomic_DNA"/>
</dbReference>
<dbReference type="AlphaFoldDB" id="A0A7Y9X427"/>
<accession>A0A7Y9X427</accession>
<evidence type="ECO:0000313" key="2">
    <source>
        <dbReference type="EMBL" id="NYH44538.1"/>
    </source>
</evidence>
<organism evidence="2 3">
    <name type="scientific">Micromonospora jinlongensis</name>
    <dbReference type="NCBI Taxonomy" id="1287877"/>
    <lineage>
        <taxon>Bacteria</taxon>
        <taxon>Bacillati</taxon>
        <taxon>Actinomycetota</taxon>
        <taxon>Actinomycetes</taxon>
        <taxon>Micromonosporales</taxon>
        <taxon>Micromonosporaceae</taxon>
        <taxon>Micromonospora</taxon>
    </lineage>
</organism>
<sequence>MPSRTHTPPTTSTPALDSGDGMHLNDRGAEAMAAAVNLDDLAL</sequence>
<protein>
    <submittedName>
        <fullName evidence="2">Lysophospholipase L1-like esterase</fullName>
    </submittedName>
</protein>
<evidence type="ECO:0000313" key="3">
    <source>
        <dbReference type="Proteomes" id="UP000523545"/>
    </source>
</evidence>
<comment type="caution">
    <text evidence="2">The sequence shown here is derived from an EMBL/GenBank/DDBJ whole genome shotgun (WGS) entry which is preliminary data.</text>
</comment>
<proteinExistence type="predicted"/>
<dbReference type="SUPFAM" id="SSF52266">
    <property type="entry name" value="SGNH hydrolase"/>
    <property type="match status" value="1"/>
</dbReference>
<feature type="compositionally biased region" description="Low complexity" evidence="1">
    <location>
        <begin position="1"/>
        <end position="14"/>
    </location>
</feature>
<feature type="region of interest" description="Disordered" evidence="1">
    <location>
        <begin position="1"/>
        <end position="25"/>
    </location>
</feature>